<dbReference type="Gene3D" id="3.40.50.150">
    <property type="entry name" value="Vaccinia Virus protein VP39"/>
    <property type="match status" value="1"/>
</dbReference>
<dbReference type="InterPro" id="IPR053188">
    <property type="entry name" value="FkbM_Methyltransferase"/>
</dbReference>
<protein>
    <submittedName>
        <fullName evidence="2">FkbM family methyltransferase</fullName>
    </submittedName>
</protein>
<feature type="domain" description="Methyltransferase FkbM" evidence="1">
    <location>
        <begin position="22"/>
        <end position="192"/>
    </location>
</feature>
<dbReference type="EMBL" id="JAPNKA010000001">
    <property type="protein sequence ID" value="MCY1072949.1"/>
    <property type="molecule type" value="Genomic_DNA"/>
</dbReference>
<keyword evidence="2" id="KW-0489">Methyltransferase</keyword>
<accession>A0ABT3ZV58</accession>
<dbReference type="PANTHER" id="PTHR36973:SF4">
    <property type="entry name" value="NODULATION PROTEIN"/>
    <property type="match status" value="1"/>
</dbReference>
<dbReference type="GO" id="GO:0008168">
    <property type="term" value="F:methyltransferase activity"/>
    <property type="evidence" value="ECO:0007669"/>
    <property type="project" value="UniProtKB-KW"/>
</dbReference>
<dbReference type="GO" id="GO:0032259">
    <property type="term" value="P:methylation"/>
    <property type="evidence" value="ECO:0007669"/>
    <property type="project" value="UniProtKB-KW"/>
</dbReference>
<dbReference type="PANTHER" id="PTHR36973">
    <property type="entry name" value="SLL1456 PROTEIN-RELATED"/>
    <property type="match status" value="1"/>
</dbReference>
<dbReference type="RefSeq" id="WP_267531971.1">
    <property type="nucleotide sequence ID" value="NZ_JAPNKA010000001.1"/>
</dbReference>
<dbReference type="Proteomes" id="UP001207654">
    <property type="component" value="Unassembled WGS sequence"/>
</dbReference>
<comment type="caution">
    <text evidence="2">The sequence shown here is derived from an EMBL/GenBank/DDBJ whole genome shotgun (WGS) entry which is preliminary data.</text>
</comment>
<evidence type="ECO:0000259" key="1">
    <source>
        <dbReference type="Pfam" id="PF05050"/>
    </source>
</evidence>
<reference evidence="2 3" key="1">
    <citation type="submission" date="2022-11" db="EMBL/GenBank/DDBJ databases">
        <title>Minimal conservation of predation-associated metabolite biosynthetic gene clusters underscores biosynthetic potential of Myxococcota including descriptions for ten novel species: Archangium lansinium sp. nov., Myxococcus landrumus sp. nov., Nannocystis bai.</title>
        <authorList>
            <person name="Ahearne A."/>
            <person name="Stevens C."/>
            <person name="Phillips K."/>
        </authorList>
    </citation>
    <scope>NUCLEOTIDE SEQUENCE [LARGE SCALE GENOMIC DNA]</scope>
    <source>
        <strain evidence="2 3">MIWBW</strain>
    </source>
</reference>
<keyword evidence="2" id="KW-0808">Transferase</keyword>
<organism evidence="2 3">
    <name type="scientific">Archangium lansingense</name>
    <dbReference type="NCBI Taxonomy" id="2995310"/>
    <lineage>
        <taxon>Bacteria</taxon>
        <taxon>Pseudomonadati</taxon>
        <taxon>Myxococcota</taxon>
        <taxon>Myxococcia</taxon>
        <taxon>Myxococcales</taxon>
        <taxon>Cystobacterineae</taxon>
        <taxon>Archangiaceae</taxon>
        <taxon>Archangium</taxon>
    </lineage>
</organism>
<evidence type="ECO:0000313" key="3">
    <source>
        <dbReference type="Proteomes" id="UP001207654"/>
    </source>
</evidence>
<gene>
    <name evidence="2" type="ORF">OV287_00505</name>
</gene>
<evidence type="ECO:0000313" key="2">
    <source>
        <dbReference type="EMBL" id="MCY1072949.1"/>
    </source>
</evidence>
<keyword evidence="3" id="KW-1185">Reference proteome</keyword>
<dbReference type="Pfam" id="PF05050">
    <property type="entry name" value="Methyltransf_21"/>
    <property type="match status" value="1"/>
</dbReference>
<name>A0ABT3ZV58_9BACT</name>
<dbReference type="SUPFAM" id="SSF53335">
    <property type="entry name" value="S-adenosyl-L-methionine-dependent methyltransferases"/>
    <property type="match status" value="1"/>
</dbReference>
<dbReference type="InterPro" id="IPR006342">
    <property type="entry name" value="FkbM_mtfrase"/>
</dbReference>
<proteinExistence type="predicted"/>
<dbReference type="NCBIfam" id="TIGR01444">
    <property type="entry name" value="fkbM_fam"/>
    <property type="match status" value="1"/>
</dbReference>
<dbReference type="InterPro" id="IPR029063">
    <property type="entry name" value="SAM-dependent_MTases_sf"/>
</dbReference>
<sequence length="230" mass="25618">MYTLRTLFQTHLVKPQGIIYAGAHVGENVGGFLDAGFESVLCIEPNPEDFSQLERHASARVRCVHAAVSDREGTSAYYMVPGVPTLNSLLKPDDEYWVKLVGREMADAHAPVRVEVGTLRLDTVVERHGGGVPYNALYLNIQGGELLALKGAPRTLEQLDTIFTEVNFDRRYEGCALFEEVDAFLRDQGFRLMYLEKFPHSGGQHGEALYRRVSDLPTPGLVPLSDLENR</sequence>